<dbReference type="RefSeq" id="WP_213365100.1">
    <property type="nucleotide sequence ID" value="NZ_BSFM01000014.1"/>
</dbReference>
<name>A0A9W6NB85_9HYPH</name>
<reference evidence="1" key="1">
    <citation type="journal article" date="2014" name="Int. J. Syst. Evol. Microbiol.">
        <title>Complete genome sequence of Corynebacterium casei LMG S-19264T (=DSM 44701T), isolated from a smear-ripened cheese.</title>
        <authorList>
            <consortium name="US DOE Joint Genome Institute (JGI-PGF)"/>
            <person name="Walter F."/>
            <person name="Albersmeier A."/>
            <person name="Kalinowski J."/>
            <person name="Ruckert C."/>
        </authorList>
    </citation>
    <scope>NUCLEOTIDE SEQUENCE</scope>
    <source>
        <strain evidence="1">VKM B-2789</strain>
    </source>
</reference>
<reference evidence="1" key="2">
    <citation type="submission" date="2023-01" db="EMBL/GenBank/DDBJ databases">
        <authorList>
            <person name="Sun Q."/>
            <person name="Evtushenko L."/>
        </authorList>
    </citation>
    <scope>NUCLEOTIDE SEQUENCE</scope>
    <source>
        <strain evidence="1">VKM B-2789</strain>
    </source>
</reference>
<evidence type="ECO:0000313" key="2">
    <source>
        <dbReference type="Proteomes" id="UP001143330"/>
    </source>
</evidence>
<dbReference type="AlphaFoldDB" id="A0A9W6NB85"/>
<comment type="caution">
    <text evidence="1">The sequence shown here is derived from an EMBL/GenBank/DDBJ whole genome shotgun (WGS) entry which is preliminary data.</text>
</comment>
<keyword evidence="2" id="KW-1185">Reference proteome</keyword>
<protein>
    <recommendedName>
        <fullName evidence="3">DUF721 domain-containing protein</fullName>
    </recommendedName>
</protein>
<proteinExistence type="predicted"/>
<evidence type="ECO:0000313" key="1">
    <source>
        <dbReference type="EMBL" id="GLK85299.1"/>
    </source>
</evidence>
<accession>A0A9W6NB85</accession>
<dbReference type="Pfam" id="PF05258">
    <property type="entry name" value="DciA"/>
    <property type="match status" value="1"/>
</dbReference>
<dbReference type="InterPro" id="IPR007922">
    <property type="entry name" value="DciA-like"/>
</dbReference>
<gene>
    <name evidence="1" type="ORF">GCM10017653_33690</name>
</gene>
<organism evidence="1 2">
    <name type="scientific">Ancylobacter defluvii</name>
    <dbReference type="NCBI Taxonomy" id="1282440"/>
    <lineage>
        <taxon>Bacteria</taxon>
        <taxon>Pseudomonadati</taxon>
        <taxon>Pseudomonadota</taxon>
        <taxon>Alphaproteobacteria</taxon>
        <taxon>Hyphomicrobiales</taxon>
        <taxon>Xanthobacteraceae</taxon>
        <taxon>Ancylobacter</taxon>
    </lineage>
</organism>
<dbReference type="InterPro" id="IPR010593">
    <property type="entry name" value="DUF1159"/>
</dbReference>
<evidence type="ECO:0008006" key="3">
    <source>
        <dbReference type="Google" id="ProtNLM"/>
    </source>
</evidence>
<dbReference type="Proteomes" id="UP001143330">
    <property type="component" value="Unassembled WGS sequence"/>
</dbReference>
<sequence>MPPRSHPKPLADFIDATIAASCKQRGLASVEIVTRWADIIGDDLARRAQPIKLAWPSRPESEEPGVLHVRVEGGYAIELQHLAPVVIERVNRYFGWRCIGRLSLRQGPVPSLARPRRRREEPGVEECARAGARIEHFGTFEDPALAAALARLGALVARDRARR</sequence>
<dbReference type="PIRSF" id="PIRSF032064">
    <property type="entry name" value="UCP032064"/>
    <property type="match status" value="1"/>
</dbReference>
<dbReference type="EMBL" id="BSFM01000014">
    <property type="protein sequence ID" value="GLK85299.1"/>
    <property type="molecule type" value="Genomic_DNA"/>
</dbReference>